<dbReference type="CDD" id="cd00560">
    <property type="entry name" value="PanC"/>
    <property type="match status" value="1"/>
</dbReference>
<comment type="subcellular location">
    <subcellularLocation>
        <location evidence="8">Cytoplasm</location>
    </subcellularLocation>
</comment>
<dbReference type="GO" id="GO:0005829">
    <property type="term" value="C:cytosol"/>
    <property type="evidence" value="ECO:0007669"/>
    <property type="project" value="TreeGrafter"/>
</dbReference>
<keyword evidence="8" id="KW-0963">Cytoplasm</keyword>
<dbReference type="EMBL" id="BRLB01000004">
    <property type="protein sequence ID" value="GKX29580.1"/>
    <property type="molecule type" value="Genomic_DNA"/>
</dbReference>
<keyword evidence="5 8" id="KW-0547">Nucleotide-binding</keyword>
<dbReference type="InterPro" id="IPR014729">
    <property type="entry name" value="Rossmann-like_a/b/a_fold"/>
</dbReference>
<evidence type="ECO:0000313" key="10">
    <source>
        <dbReference type="Proteomes" id="UP001144256"/>
    </source>
</evidence>
<dbReference type="Gene3D" id="3.40.50.620">
    <property type="entry name" value="HUPs"/>
    <property type="match status" value="1"/>
</dbReference>
<accession>A0A9W6DEJ3</accession>
<organism evidence="9 10">
    <name type="scientific">Vallitalea longa</name>
    <dbReference type="NCBI Taxonomy" id="2936439"/>
    <lineage>
        <taxon>Bacteria</taxon>
        <taxon>Bacillati</taxon>
        <taxon>Bacillota</taxon>
        <taxon>Clostridia</taxon>
        <taxon>Lachnospirales</taxon>
        <taxon>Vallitaleaceae</taxon>
        <taxon>Vallitalea</taxon>
    </lineage>
</organism>
<evidence type="ECO:0000256" key="1">
    <source>
        <dbReference type="ARBA" id="ARBA00004990"/>
    </source>
</evidence>
<keyword evidence="3 8" id="KW-0436">Ligase</keyword>
<evidence type="ECO:0000256" key="3">
    <source>
        <dbReference type="ARBA" id="ARBA00022598"/>
    </source>
</evidence>
<feature type="binding site" evidence="8">
    <location>
        <begin position="184"/>
        <end position="187"/>
    </location>
    <ligand>
        <name>ATP</name>
        <dbReference type="ChEBI" id="CHEBI:30616"/>
    </ligand>
</feature>
<dbReference type="InterPro" id="IPR042176">
    <property type="entry name" value="Pantoate_ligase_C"/>
</dbReference>
<keyword evidence="4 8" id="KW-0566">Pantothenate biosynthesis</keyword>
<comment type="subunit">
    <text evidence="8">Homodimer.</text>
</comment>
<sequence>MRVFNSIVDLREYLAAFRQENKSIGLVPTMGYLHKGHISLIDKSVQENDITVLSIYVNPTQFGPNEDYGKYPSNIENDKKLAQKAGADIVFIPDNTIMYSNNHLTYVTVDKLTDNLCGQSRPTHFRGVTTIVTKLFNIVQPHRAYFGQKDAQQALVIKKMVKDLNMPVDIITCPIVREKDGLALSSRNAYLNNDERKQAPILYQSLQKSKSYIENGERSSSVIKNIIKEMIGEKPSTNIDYISIVSEDTLEDINLIKGNILIALAVKIGNTRLIDNLRMEVM</sequence>
<evidence type="ECO:0000256" key="4">
    <source>
        <dbReference type="ARBA" id="ARBA00022655"/>
    </source>
</evidence>
<comment type="miscellaneous">
    <text evidence="8">The reaction proceeds by a bi uni uni bi ping pong mechanism.</text>
</comment>
<proteinExistence type="inferred from homology"/>
<dbReference type="EC" id="6.3.2.1" evidence="8"/>
<feature type="binding site" evidence="8">
    <location>
        <begin position="30"/>
        <end position="37"/>
    </location>
    <ligand>
        <name>ATP</name>
        <dbReference type="ChEBI" id="CHEBI:30616"/>
    </ligand>
</feature>
<evidence type="ECO:0000256" key="5">
    <source>
        <dbReference type="ARBA" id="ARBA00022741"/>
    </source>
</evidence>
<gene>
    <name evidence="8 9" type="primary">panC</name>
    <name evidence="9" type="ORF">SH1V18_20600</name>
</gene>
<dbReference type="Pfam" id="PF02569">
    <property type="entry name" value="Pantoate_ligase"/>
    <property type="match status" value="1"/>
</dbReference>
<evidence type="ECO:0000256" key="7">
    <source>
        <dbReference type="ARBA" id="ARBA00048258"/>
    </source>
</evidence>
<dbReference type="AlphaFoldDB" id="A0A9W6DEJ3"/>
<comment type="pathway">
    <text evidence="1 8">Cofactor biosynthesis; (R)-pantothenate biosynthesis; (R)-pantothenate from (R)-pantoate and beta-alanine: step 1/1.</text>
</comment>
<reference evidence="9" key="1">
    <citation type="submission" date="2022-06" db="EMBL/GenBank/DDBJ databases">
        <title>Vallitalea longa sp. nov., an anaerobic bacterium isolated from marine sediment.</title>
        <authorList>
            <person name="Hirano S."/>
            <person name="Terahara T."/>
            <person name="Mori K."/>
            <person name="Hamada M."/>
            <person name="Matsumoto R."/>
            <person name="Kobayashi T."/>
        </authorList>
    </citation>
    <scope>NUCLEOTIDE SEQUENCE</scope>
    <source>
        <strain evidence="9">SH18-1</strain>
    </source>
</reference>
<dbReference type="Proteomes" id="UP001144256">
    <property type="component" value="Unassembled WGS sequence"/>
</dbReference>
<dbReference type="GO" id="GO:0015940">
    <property type="term" value="P:pantothenate biosynthetic process"/>
    <property type="evidence" value="ECO:0007669"/>
    <property type="project" value="UniProtKB-UniRule"/>
</dbReference>
<dbReference type="NCBIfam" id="TIGR00018">
    <property type="entry name" value="panC"/>
    <property type="match status" value="1"/>
</dbReference>
<comment type="catalytic activity">
    <reaction evidence="7 8">
        <text>(R)-pantoate + beta-alanine + ATP = (R)-pantothenate + AMP + diphosphate + H(+)</text>
        <dbReference type="Rhea" id="RHEA:10912"/>
        <dbReference type="ChEBI" id="CHEBI:15378"/>
        <dbReference type="ChEBI" id="CHEBI:15980"/>
        <dbReference type="ChEBI" id="CHEBI:29032"/>
        <dbReference type="ChEBI" id="CHEBI:30616"/>
        <dbReference type="ChEBI" id="CHEBI:33019"/>
        <dbReference type="ChEBI" id="CHEBI:57966"/>
        <dbReference type="ChEBI" id="CHEBI:456215"/>
        <dbReference type="EC" id="6.3.2.1"/>
    </reaction>
</comment>
<evidence type="ECO:0000313" key="9">
    <source>
        <dbReference type="EMBL" id="GKX29580.1"/>
    </source>
</evidence>
<name>A0A9W6DEJ3_9FIRM</name>
<feature type="binding site" evidence="8">
    <location>
        <begin position="147"/>
        <end position="150"/>
    </location>
    <ligand>
        <name>ATP</name>
        <dbReference type="ChEBI" id="CHEBI:30616"/>
    </ligand>
</feature>
<dbReference type="PANTHER" id="PTHR21299:SF1">
    <property type="entry name" value="PANTOATE--BETA-ALANINE LIGASE"/>
    <property type="match status" value="1"/>
</dbReference>
<dbReference type="SUPFAM" id="SSF52374">
    <property type="entry name" value="Nucleotidylyl transferase"/>
    <property type="match status" value="1"/>
</dbReference>
<dbReference type="FunFam" id="3.40.50.620:FF:000013">
    <property type="entry name" value="Pantothenate synthetase"/>
    <property type="match status" value="1"/>
</dbReference>
<dbReference type="InterPro" id="IPR003721">
    <property type="entry name" value="Pantoate_ligase"/>
</dbReference>
<dbReference type="RefSeq" id="WP_281815127.1">
    <property type="nucleotide sequence ID" value="NZ_BRLB01000004.1"/>
</dbReference>
<evidence type="ECO:0000256" key="2">
    <source>
        <dbReference type="ARBA" id="ARBA00009256"/>
    </source>
</evidence>
<dbReference type="FunFam" id="3.30.1300.10:FF:000001">
    <property type="entry name" value="Pantothenate synthetase"/>
    <property type="match status" value="1"/>
</dbReference>
<evidence type="ECO:0000256" key="8">
    <source>
        <dbReference type="HAMAP-Rule" id="MF_00158"/>
    </source>
</evidence>
<dbReference type="Gene3D" id="3.30.1300.10">
    <property type="entry name" value="Pantoate-beta-alanine ligase, C-terminal domain"/>
    <property type="match status" value="1"/>
</dbReference>
<feature type="binding site" evidence="8">
    <location>
        <position position="61"/>
    </location>
    <ligand>
        <name>(R)-pantoate</name>
        <dbReference type="ChEBI" id="CHEBI:15980"/>
    </ligand>
</feature>
<feature type="binding site" evidence="8">
    <location>
        <position position="61"/>
    </location>
    <ligand>
        <name>beta-alanine</name>
        <dbReference type="ChEBI" id="CHEBI:57966"/>
    </ligand>
</feature>
<comment type="similarity">
    <text evidence="2 8">Belongs to the pantothenate synthetase family.</text>
</comment>
<dbReference type="HAMAP" id="MF_00158">
    <property type="entry name" value="PanC"/>
    <property type="match status" value="1"/>
</dbReference>
<dbReference type="GO" id="GO:0004592">
    <property type="term" value="F:pantoate-beta-alanine ligase activity"/>
    <property type="evidence" value="ECO:0007669"/>
    <property type="project" value="UniProtKB-UniRule"/>
</dbReference>
<feature type="binding site" evidence="8">
    <location>
        <position position="176"/>
    </location>
    <ligand>
        <name>ATP</name>
        <dbReference type="ChEBI" id="CHEBI:30616"/>
    </ligand>
</feature>
<feature type="active site" description="Proton donor" evidence="8">
    <location>
        <position position="37"/>
    </location>
</feature>
<evidence type="ECO:0000256" key="6">
    <source>
        <dbReference type="ARBA" id="ARBA00022840"/>
    </source>
</evidence>
<protein>
    <recommendedName>
        <fullName evidence="8">Pantothenate synthetase</fullName>
        <shortName evidence="8">PS</shortName>
        <ecNumber evidence="8">6.3.2.1</ecNumber>
    </recommendedName>
    <alternativeName>
        <fullName evidence="8">Pantoate--beta-alanine ligase</fullName>
    </alternativeName>
    <alternativeName>
        <fullName evidence="8">Pantoate-activating enzyme</fullName>
    </alternativeName>
</protein>
<comment type="function">
    <text evidence="8">Catalyzes the condensation of pantoate with beta-alanine in an ATP-dependent reaction via a pantoyl-adenylate intermediate.</text>
</comment>
<comment type="caution">
    <text evidence="9">The sequence shown here is derived from an EMBL/GenBank/DDBJ whole genome shotgun (WGS) entry which is preliminary data.</text>
</comment>
<feature type="binding site" evidence="8">
    <location>
        <position position="153"/>
    </location>
    <ligand>
        <name>(R)-pantoate</name>
        <dbReference type="ChEBI" id="CHEBI:15980"/>
    </ligand>
</feature>
<keyword evidence="6 8" id="KW-0067">ATP-binding</keyword>
<dbReference type="GO" id="GO:0005524">
    <property type="term" value="F:ATP binding"/>
    <property type="evidence" value="ECO:0007669"/>
    <property type="project" value="UniProtKB-KW"/>
</dbReference>
<dbReference type="PANTHER" id="PTHR21299">
    <property type="entry name" value="CYTIDYLATE KINASE/PANTOATE-BETA-ALANINE LIGASE"/>
    <property type="match status" value="1"/>
</dbReference>
<keyword evidence="10" id="KW-1185">Reference proteome</keyword>